<reference evidence="1 2" key="1">
    <citation type="journal article" date="2016" name="Nat. Commun.">
        <title>Thousands of microbial genomes shed light on interconnected biogeochemical processes in an aquifer system.</title>
        <authorList>
            <person name="Anantharaman K."/>
            <person name="Brown C.T."/>
            <person name="Hug L.A."/>
            <person name="Sharon I."/>
            <person name="Castelle C.J."/>
            <person name="Probst A.J."/>
            <person name="Thomas B.C."/>
            <person name="Singh A."/>
            <person name="Wilkins M.J."/>
            <person name="Karaoz U."/>
            <person name="Brodie E.L."/>
            <person name="Williams K.H."/>
            <person name="Hubbard S.S."/>
            <person name="Banfield J.F."/>
        </authorList>
    </citation>
    <scope>NUCLEOTIDE SEQUENCE [LARGE SCALE GENOMIC DNA]</scope>
</reference>
<sequence length="226" mass="25634">MKIFKVIVALKTPSPEGMKADFRDRSKDIFDAADFFNNKFARWNKRLFITEIDNNKIDMLLIKEVSDDNTIISPLEIGVFSRFLYHNRKWQEYSRETSKLFTSIMFKEISRGEALKIVAESTVKSGDRDGVVELLEGGRTAGESGGESRRGAPDEIVYEKVEDGNSVADDGSRDTFSSGRHTSISDELAVKTFQFLLDTQYIGKSSPDKRKAADKIKAILTEWLER</sequence>
<evidence type="ECO:0000313" key="1">
    <source>
        <dbReference type="EMBL" id="OGM06072.1"/>
    </source>
</evidence>
<gene>
    <name evidence="1" type="ORF">A2008_12170</name>
</gene>
<dbReference type="EMBL" id="MGFH01000081">
    <property type="protein sequence ID" value="OGM06072.1"/>
    <property type="molecule type" value="Genomic_DNA"/>
</dbReference>
<comment type="caution">
    <text evidence="1">The sequence shown here is derived from an EMBL/GenBank/DDBJ whole genome shotgun (WGS) entry which is preliminary data.</text>
</comment>
<evidence type="ECO:0000313" key="2">
    <source>
        <dbReference type="Proteomes" id="UP000178735"/>
    </source>
</evidence>
<dbReference type="AlphaFoldDB" id="A0A1F7WTG1"/>
<name>A0A1F7WTG1_9BACT</name>
<dbReference type="Proteomes" id="UP000178735">
    <property type="component" value="Unassembled WGS sequence"/>
</dbReference>
<protein>
    <submittedName>
        <fullName evidence="1">Uncharacterized protein</fullName>
    </submittedName>
</protein>
<accession>A0A1F7WTG1</accession>
<proteinExistence type="predicted"/>
<organism evidence="1 2">
    <name type="scientific">Candidatus Wallbacteria bacterium GWC2_49_35</name>
    <dbReference type="NCBI Taxonomy" id="1817813"/>
    <lineage>
        <taxon>Bacteria</taxon>
        <taxon>Candidatus Walliibacteriota</taxon>
    </lineage>
</organism>